<reference evidence="2 3" key="1">
    <citation type="submission" date="2020-07" db="EMBL/GenBank/DDBJ databases">
        <title>Sequencing the genomes of 1000 actinobacteria strains.</title>
        <authorList>
            <person name="Klenk H.-P."/>
        </authorList>
    </citation>
    <scope>NUCLEOTIDE SEQUENCE [LARGE SCALE GENOMIC DNA]</scope>
    <source>
        <strain evidence="2 3">DSM 40398</strain>
    </source>
</reference>
<comment type="caution">
    <text evidence="2">The sequence shown here is derived from an EMBL/GenBank/DDBJ whole genome shotgun (WGS) entry which is preliminary data.</text>
</comment>
<dbReference type="Proteomes" id="UP000529783">
    <property type="component" value="Unassembled WGS sequence"/>
</dbReference>
<keyword evidence="2" id="KW-0808">Transferase</keyword>
<keyword evidence="3" id="KW-1185">Reference proteome</keyword>
<feature type="transmembrane region" description="Helical" evidence="1">
    <location>
        <begin position="77"/>
        <end position="105"/>
    </location>
</feature>
<keyword evidence="1" id="KW-1133">Transmembrane helix</keyword>
<protein>
    <submittedName>
        <fullName evidence="2">Signal transduction histidine kinase</fullName>
    </submittedName>
</protein>
<proteinExistence type="predicted"/>
<feature type="transmembrane region" description="Helical" evidence="1">
    <location>
        <begin position="46"/>
        <end position="65"/>
    </location>
</feature>
<dbReference type="RefSeq" id="WP_179842274.1">
    <property type="nucleotide sequence ID" value="NZ_JACCBA010000001.1"/>
</dbReference>
<gene>
    <name evidence="2" type="ORF">BJY14_000709</name>
</gene>
<feature type="transmembrane region" description="Helical" evidence="1">
    <location>
        <begin position="145"/>
        <end position="168"/>
    </location>
</feature>
<organism evidence="2 3">
    <name type="scientific">Actinomadura luteofluorescens</name>
    <dbReference type="NCBI Taxonomy" id="46163"/>
    <lineage>
        <taxon>Bacteria</taxon>
        <taxon>Bacillati</taxon>
        <taxon>Actinomycetota</taxon>
        <taxon>Actinomycetes</taxon>
        <taxon>Streptosporangiales</taxon>
        <taxon>Thermomonosporaceae</taxon>
        <taxon>Actinomadura</taxon>
    </lineage>
</organism>
<name>A0A7Y9EBJ3_9ACTN</name>
<evidence type="ECO:0000313" key="2">
    <source>
        <dbReference type="EMBL" id="NYD44726.1"/>
    </source>
</evidence>
<keyword evidence="2" id="KW-0418">Kinase</keyword>
<dbReference type="GO" id="GO:0016301">
    <property type="term" value="F:kinase activity"/>
    <property type="evidence" value="ECO:0007669"/>
    <property type="project" value="UniProtKB-KW"/>
</dbReference>
<feature type="transmembrane region" description="Helical" evidence="1">
    <location>
        <begin position="117"/>
        <end position="139"/>
    </location>
</feature>
<evidence type="ECO:0000256" key="1">
    <source>
        <dbReference type="SAM" id="Phobius"/>
    </source>
</evidence>
<accession>A0A7Y9EBJ3</accession>
<feature type="transmembrane region" description="Helical" evidence="1">
    <location>
        <begin position="20"/>
        <end position="39"/>
    </location>
</feature>
<keyword evidence="1" id="KW-0472">Membrane</keyword>
<dbReference type="AlphaFoldDB" id="A0A7Y9EBJ3"/>
<dbReference type="Gene3D" id="6.10.250.2870">
    <property type="match status" value="1"/>
</dbReference>
<dbReference type="EMBL" id="JACCBA010000001">
    <property type="protein sequence ID" value="NYD44726.1"/>
    <property type="molecule type" value="Genomic_DNA"/>
</dbReference>
<sequence length="336" mass="35971">MDGVEQRWHLDRVVRVAPGGAVACSALFPTLQVALAFGYPGGTRAALWSLAATAAYLPLHLRHLWHAAHGARPPAGLWTLAAMAVVILGATPLAGATWVRAYVALIVSAVLVLPSRWSYAVSVALVLASAPVGYAMGLALTEVPWVWFTLICGSTALLLLVWLPAALIRLQSAREALAQQAVAQERRRIDDDLRSTLGAALAAIAARGERSRELLAQSDEGRLEAELTRLSEDARATLAEARQRVRGYRRPSLRAELETAAALLSVAGITTRLDLPQGPIQATIGDRPRAALRSTVTRLLRDRTARACVITVSSRGGRIQLELRTDDSAETIEVAA</sequence>
<keyword evidence="1" id="KW-0812">Transmembrane</keyword>
<evidence type="ECO:0000313" key="3">
    <source>
        <dbReference type="Proteomes" id="UP000529783"/>
    </source>
</evidence>